<evidence type="ECO:0000313" key="2">
    <source>
        <dbReference type="EMBL" id="CUQ80619.1"/>
    </source>
</evidence>
<evidence type="ECO:0000256" key="1">
    <source>
        <dbReference type="SAM" id="MobiDB-lite"/>
    </source>
</evidence>
<dbReference type="GO" id="GO:0008800">
    <property type="term" value="F:beta-lactamase activity"/>
    <property type="evidence" value="ECO:0007669"/>
    <property type="project" value="UniProtKB-EC"/>
</dbReference>
<dbReference type="InterPro" id="IPR006597">
    <property type="entry name" value="Sel1-like"/>
</dbReference>
<dbReference type="InterPro" id="IPR048102">
    <property type="entry name" value="MobP3"/>
</dbReference>
<sequence>MARIITKFKYLKPDERNHFGGYAEYIATREGVEKIDESKRNAPATNKQKQLIKKILSDFPDSKSSLEYEDYLKEKTVGAASEFITRALEENADEMLHTKTYADYIATRPRAERFGSHGLFTDDGVAVDLKKVSDELNAHTGNVWTAIVSLRREDAERLGFENGSRWRDMLRSQAQTLSENLRIPMSNLRWFAAFHNESHHPHIHLIAYSTNPNEGYLSEKGVMALRSSFAKDIFAQDLLCEYKKQTEHRDALKVQSREVLAELIAKINGGTYDNPQVEDLLQALAKRLAVTNGKKQYGYLRKDIKEIINNIVDDLGKDERIAALYDLWYESKETALKVYSESQPERLPLSQNKEFKSVKNIVIAEAMKLNLPTDEIEETDEPTEPDREPTVEETESPDPPPPPMDEYERTVADANKGNKWSQYRAAKFMLDRDGDHYDPKKAVEYLTKSAKQGYTVAKYMLGKLYLRGEDVPKQMLHALHWLESAVKDDNQYAEYLLGKTFLKGVDVERDTDRAESLLRRSSEQGNKYAAYTLGKAYLDGDILAQNIDEAVRLLNLSASKGFAPAQFILGRLLYKGEVVPKDIKKSVEWLDRAAAQKNLYAAYLAGKIYLTEDAVKNVQKAIHSFKIAAENGNDYAEYQLGKIYLYGKDIPRDTDKAMHYLHLAAEHGNQYAAQLIHSIRVNGNWTAALASLRLLGHMARVIQNRLEDERRGRENRIDRKLRRKIEEKKQAHGLKQ</sequence>
<feature type="compositionally biased region" description="Acidic residues" evidence="1">
    <location>
        <begin position="374"/>
        <end position="383"/>
    </location>
</feature>
<dbReference type="Gene3D" id="1.25.40.10">
    <property type="entry name" value="Tetratricopeptide repeat domain"/>
    <property type="match status" value="1"/>
</dbReference>
<dbReference type="NCBIfam" id="NF041499">
    <property type="entry name" value="MobP3"/>
    <property type="match status" value="1"/>
</dbReference>
<dbReference type="STRING" id="39492.ERS852540_00043"/>
<accession>A0A174Z6R9</accession>
<dbReference type="EMBL" id="CZBY01000001">
    <property type="protein sequence ID" value="CUQ80619.1"/>
    <property type="molecule type" value="Genomic_DNA"/>
</dbReference>
<dbReference type="Proteomes" id="UP000095662">
    <property type="component" value="Unassembled WGS sequence"/>
</dbReference>
<dbReference type="OrthoDB" id="1775746at2"/>
<dbReference type="EC" id="3.5.2.6" evidence="2"/>
<dbReference type="InterPro" id="IPR050767">
    <property type="entry name" value="Sel1_AlgK"/>
</dbReference>
<name>A0A174Z6R9_9FIRM</name>
<evidence type="ECO:0000313" key="3">
    <source>
        <dbReference type="Proteomes" id="UP000095662"/>
    </source>
</evidence>
<keyword evidence="2" id="KW-0378">Hydrolase</keyword>
<dbReference type="SMART" id="SM00671">
    <property type="entry name" value="SEL1"/>
    <property type="match status" value="7"/>
</dbReference>
<dbReference type="InterPro" id="IPR011990">
    <property type="entry name" value="TPR-like_helical_dom_sf"/>
</dbReference>
<organism evidence="2 3">
    <name type="scientific">[Eubacterium] siraeum</name>
    <dbReference type="NCBI Taxonomy" id="39492"/>
    <lineage>
        <taxon>Bacteria</taxon>
        <taxon>Bacillati</taxon>
        <taxon>Bacillota</taxon>
        <taxon>Clostridia</taxon>
        <taxon>Eubacteriales</taxon>
        <taxon>Oscillospiraceae</taxon>
        <taxon>Oscillospiraceae incertae sedis</taxon>
    </lineage>
</organism>
<dbReference type="PANTHER" id="PTHR11102">
    <property type="entry name" value="SEL-1-LIKE PROTEIN"/>
    <property type="match status" value="1"/>
</dbReference>
<feature type="region of interest" description="Disordered" evidence="1">
    <location>
        <begin position="372"/>
        <end position="408"/>
    </location>
</feature>
<dbReference type="PANTHER" id="PTHR11102:SF147">
    <property type="entry name" value="SEL1L ADAPTOR SUBUNIT OF ERAD E3 UBIQUITIN LIGASE"/>
    <property type="match status" value="1"/>
</dbReference>
<proteinExistence type="predicted"/>
<dbReference type="GO" id="GO:0036503">
    <property type="term" value="P:ERAD pathway"/>
    <property type="evidence" value="ECO:0007669"/>
    <property type="project" value="TreeGrafter"/>
</dbReference>
<gene>
    <name evidence="2" type="primary">hcpC</name>
    <name evidence="2" type="ORF">ERS852540_00043</name>
</gene>
<protein>
    <submittedName>
        <fullName evidence="2">Putative beta-lactamase hcpC</fullName>
        <ecNumber evidence="2">3.5.2.6</ecNumber>
    </submittedName>
</protein>
<dbReference type="SUPFAM" id="SSF81901">
    <property type="entry name" value="HCP-like"/>
    <property type="match status" value="2"/>
</dbReference>
<dbReference type="InterPro" id="IPR041073">
    <property type="entry name" value="MobL"/>
</dbReference>
<dbReference type="Pfam" id="PF08238">
    <property type="entry name" value="Sel1"/>
    <property type="match status" value="7"/>
</dbReference>
<dbReference type="Pfam" id="PF18555">
    <property type="entry name" value="MobL"/>
    <property type="match status" value="1"/>
</dbReference>
<dbReference type="AlphaFoldDB" id="A0A174Z6R9"/>
<reference evidence="2 3" key="1">
    <citation type="submission" date="2015-09" db="EMBL/GenBank/DDBJ databases">
        <authorList>
            <consortium name="Pathogen Informatics"/>
        </authorList>
    </citation>
    <scope>NUCLEOTIDE SEQUENCE [LARGE SCALE GENOMIC DNA]</scope>
    <source>
        <strain evidence="2 3">2789STDY5834928</strain>
    </source>
</reference>